<comment type="caution">
    <text evidence="1">The sequence shown here is derived from an EMBL/GenBank/DDBJ whole genome shotgun (WGS) entry which is preliminary data.</text>
</comment>
<dbReference type="InterPro" id="IPR021109">
    <property type="entry name" value="Peptidase_aspartic_dom_sf"/>
</dbReference>
<protein>
    <recommendedName>
        <fullName evidence="3">Peptidase A2 domain-containing protein</fullName>
    </recommendedName>
</protein>
<keyword evidence="2" id="KW-1185">Reference proteome</keyword>
<name>A0A812LGU1_9DINO</name>
<dbReference type="AlphaFoldDB" id="A0A812LGU1"/>
<organism evidence="1 2">
    <name type="scientific">Symbiodinium natans</name>
    <dbReference type="NCBI Taxonomy" id="878477"/>
    <lineage>
        <taxon>Eukaryota</taxon>
        <taxon>Sar</taxon>
        <taxon>Alveolata</taxon>
        <taxon>Dinophyceae</taxon>
        <taxon>Suessiales</taxon>
        <taxon>Symbiodiniaceae</taxon>
        <taxon>Symbiodinium</taxon>
    </lineage>
</organism>
<evidence type="ECO:0008006" key="3">
    <source>
        <dbReference type="Google" id="ProtNLM"/>
    </source>
</evidence>
<reference evidence="1" key="1">
    <citation type="submission" date="2021-02" db="EMBL/GenBank/DDBJ databases">
        <authorList>
            <person name="Dougan E. K."/>
            <person name="Rhodes N."/>
            <person name="Thang M."/>
            <person name="Chan C."/>
        </authorList>
    </citation>
    <scope>NUCLEOTIDE SEQUENCE</scope>
</reference>
<gene>
    <name evidence="1" type="ORF">SNAT2548_LOCUS11371</name>
</gene>
<dbReference type="OrthoDB" id="10426591at2759"/>
<evidence type="ECO:0000313" key="1">
    <source>
        <dbReference type="EMBL" id="CAE7244024.1"/>
    </source>
</evidence>
<dbReference type="Gene3D" id="2.40.70.10">
    <property type="entry name" value="Acid Proteases"/>
    <property type="match status" value="1"/>
</dbReference>
<accession>A0A812LGU1</accession>
<dbReference type="Proteomes" id="UP000604046">
    <property type="component" value="Unassembled WGS sequence"/>
</dbReference>
<dbReference type="EMBL" id="CAJNDS010001013">
    <property type="protein sequence ID" value="CAE7244024.1"/>
    <property type="molecule type" value="Genomic_DNA"/>
</dbReference>
<sequence length="438" mass="47208">MENLPLAPETWQPRATVPYTAPRHAGLAAPLQLDGLASQAALCTGAYLLGRGRRSAKTRHRSIGGSAGGAIAVAERSVAERLLEMSARDLRRELQLRGLNTDTSPDKQMLLELGTASGVLPHSAGRRRRRLAAQVDEPPIIVALQRVRPHHDDLVPSGAFTDGERLALPLWSKTMPLERPRWFVLDTSLKRSAVAASYAKSLGVAPDGGPVQCLHFANEPVGELDVQVVPDGSVVLGSSTQDIAGLLGMDFFHRFDVDLDLPRGIGRAWPSGSSLPRGFGLTDAVEIELKGDRGLLEVDAHLRGTVCSGTDLRSEPLRALVDLGQTYSACNWIAAKQVQISGGADPCIRRAGEWLGLDGRPVEVHEADMGVELPGRVGGVLQGERLCSSRLFWLAETLPILERLGFDSSQPLAVLGLDTVGRVRLAISAKHRRLWLPM</sequence>
<proteinExistence type="predicted"/>
<evidence type="ECO:0000313" key="2">
    <source>
        <dbReference type="Proteomes" id="UP000604046"/>
    </source>
</evidence>